<dbReference type="EMBL" id="CP108057">
    <property type="protein sequence ID" value="WUO45192.1"/>
    <property type="molecule type" value="Genomic_DNA"/>
</dbReference>
<name>A0ABZ1REH9_9ACTN</name>
<dbReference type="RefSeq" id="WP_328775314.1">
    <property type="nucleotide sequence ID" value="NZ_CP108057.1"/>
</dbReference>
<evidence type="ECO:0000256" key="1">
    <source>
        <dbReference type="SAM" id="SignalP"/>
    </source>
</evidence>
<evidence type="ECO:0000313" key="2">
    <source>
        <dbReference type="EMBL" id="WUO45192.1"/>
    </source>
</evidence>
<accession>A0ABZ1REH9</accession>
<protein>
    <recommendedName>
        <fullName evidence="4">Secreted protein</fullName>
    </recommendedName>
</protein>
<feature type="signal peptide" evidence="1">
    <location>
        <begin position="1"/>
        <end position="33"/>
    </location>
</feature>
<keyword evidence="3" id="KW-1185">Reference proteome</keyword>
<keyword evidence="1" id="KW-0732">Signal</keyword>
<reference evidence="2" key="1">
    <citation type="submission" date="2022-10" db="EMBL/GenBank/DDBJ databases">
        <title>The complete genomes of actinobacterial strains from the NBC collection.</title>
        <authorList>
            <person name="Joergensen T.S."/>
            <person name="Alvarez Arevalo M."/>
            <person name="Sterndorff E.B."/>
            <person name="Faurdal D."/>
            <person name="Vuksanovic O."/>
            <person name="Mourched A.-S."/>
            <person name="Charusanti P."/>
            <person name="Shaw S."/>
            <person name="Blin K."/>
            <person name="Weber T."/>
        </authorList>
    </citation>
    <scope>NUCLEOTIDE SEQUENCE</scope>
    <source>
        <strain evidence="2">NBC_00283</strain>
    </source>
</reference>
<organism evidence="2 3">
    <name type="scientific">Streptomyces goshikiensis</name>
    <dbReference type="NCBI Taxonomy" id="1942"/>
    <lineage>
        <taxon>Bacteria</taxon>
        <taxon>Bacillati</taxon>
        <taxon>Actinomycetota</taxon>
        <taxon>Actinomycetes</taxon>
        <taxon>Kitasatosporales</taxon>
        <taxon>Streptomycetaceae</taxon>
        <taxon>Streptomyces</taxon>
    </lineage>
</organism>
<evidence type="ECO:0008006" key="4">
    <source>
        <dbReference type="Google" id="ProtNLM"/>
    </source>
</evidence>
<proteinExistence type="predicted"/>
<gene>
    <name evidence="2" type="ORF">OHU17_04800</name>
</gene>
<dbReference type="Proteomes" id="UP001432075">
    <property type="component" value="Chromosome"/>
</dbReference>
<feature type="chain" id="PRO_5046527915" description="Secreted protein" evidence="1">
    <location>
        <begin position="34"/>
        <end position="112"/>
    </location>
</feature>
<sequence length="112" mass="11308">MRDTRILLRTGAVPALLLAAAAVAAGGTAPAGAAGPDFQYVGQDDRVHGLTAPKGCVAAEGGGSRPVTNHTRGTATFYREPGCAGAPVERLGPGTVTQVRPYFASVRFSVTG</sequence>
<evidence type="ECO:0000313" key="3">
    <source>
        <dbReference type="Proteomes" id="UP001432075"/>
    </source>
</evidence>